<proteinExistence type="predicted"/>
<dbReference type="EMBL" id="FOIL01000026">
    <property type="protein sequence ID" value="SET58207.1"/>
    <property type="molecule type" value="Genomic_DNA"/>
</dbReference>
<protein>
    <submittedName>
        <fullName evidence="2">Phosphopantetheine attachment site</fullName>
    </submittedName>
</protein>
<sequence length="73" mass="8174">MTNQEKLALIEETLELDEGTLTPETVLADLDEYTSMAKLSLIVMFDDEFEKKVTGAEVKGFETVADIMALMEK</sequence>
<dbReference type="RefSeq" id="WP_074649662.1">
    <property type="nucleotide sequence ID" value="NZ_FOIL01000026.1"/>
</dbReference>
<keyword evidence="3" id="KW-1185">Reference proteome</keyword>
<dbReference type="OrthoDB" id="5326335at2"/>
<dbReference type="Proteomes" id="UP000199820">
    <property type="component" value="Unassembled WGS sequence"/>
</dbReference>
<dbReference type="Pfam" id="PF00550">
    <property type="entry name" value="PP-binding"/>
    <property type="match status" value="1"/>
</dbReference>
<organism evidence="2 3">
    <name type="scientific">[Clostridium] aminophilum</name>
    <dbReference type="NCBI Taxonomy" id="1526"/>
    <lineage>
        <taxon>Bacteria</taxon>
        <taxon>Bacillati</taxon>
        <taxon>Bacillota</taxon>
        <taxon>Clostridia</taxon>
        <taxon>Lachnospirales</taxon>
        <taxon>Lachnospiraceae</taxon>
    </lineage>
</organism>
<accession>A0A1I0FJM3</accession>
<name>A0A1I0FJM3_9FIRM</name>
<feature type="domain" description="Carrier" evidence="1">
    <location>
        <begin position="8"/>
        <end position="69"/>
    </location>
</feature>
<dbReference type="InterPro" id="IPR036736">
    <property type="entry name" value="ACP-like_sf"/>
</dbReference>
<evidence type="ECO:0000259" key="1">
    <source>
        <dbReference type="Pfam" id="PF00550"/>
    </source>
</evidence>
<dbReference type="InterPro" id="IPR009081">
    <property type="entry name" value="PP-bd_ACP"/>
</dbReference>
<gene>
    <name evidence="2" type="ORF">SAMN04487771_102615</name>
</gene>
<dbReference type="Gene3D" id="1.10.1200.10">
    <property type="entry name" value="ACP-like"/>
    <property type="match status" value="1"/>
</dbReference>
<evidence type="ECO:0000313" key="2">
    <source>
        <dbReference type="EMBL" id="SET58207.1"/>
    </source>
</evidence>
<dbReference type="SUPFAM" id="SSF47336">
    <property type="entry name" value="ACP-like"/>
    <property type="match status" value="1"/>
</dbReference>
<reference evidence="2 3" key="1">
    <citation type="submission" date="2016-10" db="EMBL/GenBank/DDBJ databases">
        <authorList>
            <person name="de Groot N.N."/>
        </authorList>
    </citation>
    <scope>NUCLEOTIDE SEQUENCE [LARGE SCALE GENOMIC DNA]</scope>
    <source>
        <strain evidence="2 3">KH1P1</strain>
    </source>
</reference>
<evidence type="ECO:0000313" key="3">
    <source>
        <dbReference type="Proteomes" id="UP000199820"/>
    </source>
</evidence>
<dbReference type="AlphaFoldDB" id="A0A1I0FJM3"/>